<dbReference type="Ensembl" id="ENSSPAT00000023257.1">
    <property type="protein sequence ID" value="ENSSPAP00000022892.1"/>
    <property type="gene ID" value="ENSSPAG00000017293.1"/>
</dbReference>
<dbReference type="InterPro" id="IPR037619">
    <property type="entry name" value="LIPB1/2_SAM_3rd"/>
</dbReference>
<dbReference type="GO" id="GO:0048786">
    <property type="term" value="C:presynaptic active zone"/>
    <property type="evidence" value="ECO:0007669"/>
    <property type="project" value="TreeGrafter"/>
</dbReference>
<dbReference type="FunFam" id="1.10.150.50:FF:000007">
    <property type="entry name" value="Liprin-beta-1 isoform 1"/>
    <property type="match status" value="1"/>
</dbReference>
<evidence type="ECO:0000259" key="3">
    <source>
        <dbReference type="PROSITE" id="PS50105"/>
    </source>
</evidence>
<organism evidence="4">
    <name type="scientific">Stegastes partitus</name>
    <name type="common">bicolor damselfish</name>
    <dbReference type="NCBI Taxonomy" id="144197"/>
    <lineage>
        <taxon>Eukaryota</taxon>
        <taxon>Metazoa</taxon>
        <taxon>Chordata</taxon>
        <taxon>Craniata</taxon>
        <taxon>Vertebrata</taxon>
        <taxon>Euteleostomi</taxon>
        <taxon>Actinopterygii</taxon>
        <taxon>Neopterygii</taxon>
        <taxon>Teleostei</taxon>
        <taxon>Neoteleostei</taxon>
        <taxon>Acanthomorphata</taxon>
        <taxon>Ovalentaria</taxon>
        <taxon>Pomacentridae</taxon>
        <taxon>Stegastes</taxon>
    </lineage>
</organism>
<dbReference type="InterPro" id="IPR013761">
    <property type="entry name" value="SAM/pointed_sf"/>
</dbReference>
<keyword evidence="1" id="KW-0677">Repeat</keyword>
<protein>
    <recommendedName>
        <fullName evidence="3">SAM domain-containing protein</fullName>
    </recommendedName>
</protein>
<dbReference type="STRING" id="144197.ENSSPAP00000022892"/>
<dbReference type="SUPFAM" id="SSF47769">
    <property type="entry name" value="SAM/Pointed domain"/>
    <property type="match status" value="1"/>
</dbReference>
<dbReference type="PANTHER" id="PTHR12587:SF18">
    <property type="entry name" value="LIPRIN-BETA-2"/>
    <property type="match status" value="1"/>
</dbReference>
<dbReference type="CDD" id="cd09569">
    <property type="entry name" value="SAM_liprin-beta1_2_repeat3"/>
    <property type="match status" value="1"/>
</dbReference>
<keyword evidence="2" id="KW-0175">Coiled coil</keyword>
<dbReference type="GeneTree" id="ENSGT01050000244951"/>
<dbReference type="Gene3D" id="1.10.150.50">
    <property type="entry name" value="Transcription Factor, Ets-1"/>
    <property type="match status" value="1"/>
</dbReference>
<dbReference type="AlphaFoldDB" id="A0A3B5BAU9"/>
<dbReference type="PANTHER" id="PTHR12587">
    <property type="entry name" value="LAR INTERACTING PROTEIN LIP -RELATED PROTEIN"/>
    <property type="match status" value="1"/>
</dbReference>
<dbReference type="Pfam" id="PF07647">
    <property type="entry name" value="SAM_2"/>
    <property type="match status" value="1"/>
</dbReference>
<evidence type="ECO:0000256" key="1">
    <source>
        <dbReference type="ARBA" id="ARBA00022737"/>
    </source>
</evidence>
<dbReference type="GO" id="GO:0007528">
    <property type="term" value="P:neuromuscular junction development"/>
    <property type="evidence" value="ECO:0007669"/>
    <property type="project" value="TreeGrafter"/>
</dbReference>
<dbReference type="InterPro" id="IPR001660">
    <property type="entry name" value="SAM"/>
</dbReference>
<evidence type="ECO:0000256" key="2">
    <source>
        <dbReference type="ARBA" id="ARBA00023054"/>
    </source>
</evidence>
<name>A0A3B5BAU9_9TELE</name>
<feature type="domain" description="SAM" evidence="3">
    <location>
        <begin position="47"/>
        <end position="78"/>
    </location>
</feature>
<dbReference type="SMART" id="SM00454">
    <property type="entry name" value="SAM"/>
    <property type="match status" value="1"/>
</dbReference>
<proteinExistence type="predicted"/>
<reference evidence="4" key="1">
    <citation type="submission" date="2023-09" db="UniProtKB">
        <authorList>
            <consortium name="Ensembl"/>
        </authorList>
    </citation>
    <scope>IDENTIFICATION</scope>
</reference>
<evidence type="ECO:0000313" key="4">
    <source>
        <dbReference type="Ensembl" id="ENSSPAP00000022892.1"/>
    </source>
</evidence>
<dbReference type="PROSITE" id="PS50105">
    <property type="entry name" value="SAM_DOMAIN"/>
    <property type="match status" value="1"/>
</dbReference>
<dbReference type="InterPro" id="IPR029515">
    <property type="entry name" value="Liprin"/>
</dbReference>
<accession>A0A3B5BAU9</accession>
<sequence length="206" mass="23274">LLNQGGNITILSKIFNVKYKKMCSILRIHCSFCVFQNQFTPNEVVQWSNHRVMEWLRSVDLAEYAPNLRGSGVHGGLIMLEPRFSSDTLAMLLNISPQKTLLRRHLNTNFSNLVGAQAQQEKREYMEAAGYAPLSITAKVKVGRREEEAPSRSREAARCCIMGTSTGFTFMWDRKHLNPRRGLGESARSNLWEQSKPGPLCSSSLL</sequence>